<proteinExistence type="predicted"/>
<protein>
    <submittedName>
        <fullName evidence="2">Uncharacterized protein</fullName>
    </submittedName>
</protein>
<dbReference type="eggNOG" id="ENOG502T4HV">
    <property type="taxonomic scope" value="Eukaryota"/>
</dbReference>
<keyword evidence="3" id="KW-1185">Reference proteome</keyword>
<sequence length="563" mass="62892">MILPRPSRLFLLNAVLLTTALLVFLLHPRSGHVSRDLLRSWLTSPPQQALCPSPHVLDRDPIEHERQLCHTLPTIIDDFKAELCYEPELPSAFTLRVWRGDAAACEAAEASPDPSEEPSLSDWIRRNRGPDSFILTTDGAERIDTQWSTYEGNCSYRFDVQLHNAGDVYIRSWLAYERYEGFNEANATGSLPWPELQLRPLLAHAVLLPAHSLCRSYIPSPLNASHHLAIPGSPYPVDDDSALPACSGQDPTRGTYVPHHPLDLLDSPIQWPAPGGRRIGERYRFVPAGCKWKHAGMRFANIEACTAKRHHILSIGDSHGRQLQDGLIHRLSGLPSVALESGKADFKNGSVGNIDFFFRWAPFGHLFASADLLESDVCAYMRKHQVDVLIVSVGYHLAVGHPTAVLLERTRVIMDAVDRCFPPRSPLEERTPDGHGIPHAHSHQKPSAYTGPRVRIMLTPAAPGPLTTDRVRRDNRHTTHNRLRYWSDAMVPLARWRGWSVIDQFALTAPLAWETLVSDGIHFMMTDAHEALVDEALGKMGICPEASTSVNARDLHEEYEQAS</sequence>
<evidence type="ECO:0000313" key="3">
    <source>
        <dbReference type="Proteomes" id="UP000007431"/>
    </source>
</evidence>
<reference evidence="2 3" key="1">
    <citation type="journal article" date="2010" name="Nat. Biotechnol.">
        <title>Genome sequence of the model mushroom Schizophyllum commune.</title>
        <authorList>
            <person name="Ohm R.A."/>
            <person name="de Jong J.F."/>
            <person name="Lugones L.G."/>
            <person name="Aerts A."/>
            <person name="Kothe E."/>
            <person name="Stajich J.E."/>
            <person name="de Vries R.P."/>
            <person name="Record E."/>
            <person name="Levasseur A."/>
            <person name="Baker S.E."/>
            <person name="Bartholomew K.A."/>
            <person name="Coutinho P.M."/>
            <person name="Erdmann S."/>
            <person name="Fowler T.J."/>
            <person name="Gathman A.C."/>
            <person name="Lombard V."/>
            <person name="Henrissat B."/>
            <person name="Knabe N."/>
            <person name="Kuees U."/>
            <person name="Lilly W.W."/>
            <person name="Lindquist E."/>
            <person name="Lucas S."/>
            <person name="Magnuson J.K."/>
            <person name="Piumi F."/>
            <person name="Raudaskoski M."/>
            <person name="Salamov A."/>
            <person name="Schmutz J."/>
            <person name="Schwarze F.W.M.R."/>
            <person name="vanKuyk P.A."/>
            <person name="Horton J.S."/>
            <person name="Grigoriev I.V."/>
            <person name="Woesten H.A.B."/>
        </authorList>
    </citation>
    <scope>NUCLEOTIDE SEQUENCE [LARGE SCALE GENOMIC DNA]</scope>
    <source>
        <strain evidence="3">H4-8 / FGSC 9210</strain>
    </source>
</reference>
<gene>
    <name evidence="2" type="ORF">SCHCODRAFT_257281</name>
</gene>
<dbReference type="VEuPathDB" id="FungiDB:SCHCODRAFT_02625113"/>
<dbReference type="AlphaFoldDB" id="D8Q5T4"/>
<accession>D8Q5T4</accession>
<feature type="region of interest" description="Disordered" evidence="1">
    <location>
        <begin position="424"/>
        <end position="447"/>
    </location>
</feature>
<dbReference type="Proteomes" id="UP000007431">
    <property type="component" value="Unassembled WGS sequence"/>
</dbReference>
<dbReference type="KEGG" id="scm:SCHCO_02625113"/>
<evidence type="ECO:0000256" key="1">
    <source>
        <dbReference type="SAM" id="MobiDB-lite"/>
    </source>
</evidence>
<dbReference type="HOGENOM" id="CLU_491878_0_0_1"/>
<dbReference type="EMBL" id="GL377306">
    <property type="protein sequence ID" value="EFI97464.1"/>
    <property type="molecule type" value="Genomic_DNA"/>
</dbReference>
<dbReference type="OrthoDB" id="3176531at2759"/>
<dbReference type="GeneID" id="9596453"/>
<dbReference type="InParanoid" id="D8Q5T4"/>
<evidence type="ECO:0000313" key="2">
    <source>
        <dbReference type="EMBL" id="EFI97464.1"/>
    </source>
</evidence>
<dbReference type="OMA" id="CETHYAP"/>
<organism evidence="3">
    <name type="scientific">Schizophyllum commune (strain H4-8 / FGSC 9210)</name>
    <name type="common">Split gill fungus</name>
    <dbReference type="NCBI Taxonomy" id="578458"/>
    <lineage>
        <taxon>Eukaryota</taxon>
        <taxon>Fungi</taxon>
        <taxon>Dikarya</taxon>
        <taxon>Basidiomycota</taxon>
        <taxon>Agaricomycotina</taxon>
        <taxon>Agaricomycetes</taxon>
        <taxon>Agaricomycetidae</taxon>
        <taxon>Agaricales</taxon>
        <taxon>Schizophyllaceae</taxon>
        <taxon>Schizophyllum</taxon>
    </lineage>
</organism>
<name>D8Q5T4_SCHCM</name>